<reference evidence="1 2" key="1">
    <citation type="submission" date="2017-04" db="EMBL/GenBank/DDBJ databases">
        <title>Genome Sequence of the Model Brown-Rot Fungus Postia placenta SB12.</title>
        <authorList>
            <consortium name="DOE Joint Genome Institute"/>
            <person name="Gaskell J."/>
            <person name="Kersten P."/>
            <person name="Larrondo L.F."/>
            <person name="Canessa P."/>
            <person name="Martinez D."/>
            <person name="Hibbett D."/>
            <person name="Schmoll M."/>
            <person name="Kubicek C.P."/>
            <person name="Martinez A.T."/>
            <person name="Yadav J."/>
            <person name="Master E."/>
            <person name="Magnuson J.K."/>
            <person name="James T."/>
            <person name="Yaver D."/>
            <person name="Berka R."/>
            <person name="Labutti K."/>
            <person name="Lipzen A."/>
            <person name="Aerts A."/>
            <person name="Barry K."/>
            <person name="Henrissat B."/>
            <person name="Blanchette R."/>
            <person name="Grigoriev I."/>
            <person name="Cullen D."/>
        </authorList>
    </citation>
    <scope>NUCLEOTIDE SEQUENCE [LARGE SCALE GENOMIC DNA]</scope>
    <source>
        <strain evidence="1 2">MAD-698-R-SB12</strain>
    </source>
</reference>
<evidence type="ECO:0000313" key="2">
    <source>
        <dbReference type="Proteomes" id="UP000194127"/>
    </source>
</evidence>
<name>A0A1X6MWB4_9APHY</name>
<dbReference type="AlphaFoldDB" id="A0A1X6MWB4"/>
<dbReference type="GeneID" id="36322728"/>
<keyword evidence="2" id="KW-1185">Reference proteome</keyword>
<organism evidence="1 2">
    <name type="scientific">Postia placenta MAD-698-R-SB12</name>
    <dbReference type="NCBI Taxonomy" id="670580"/>
    <lineage>
        <taxon>Eukaryota</taxon>
        <taxon>Fungi</taxon>
        <taxon>Dikarya</taxon>
        <taxon>Basidiomycota</taxon>
        <taxon>Agaricomycotina</taxon>
        <taxon>Agaricomycetes</taxon>
        <taxon>Polyporales</taxon>
        <taxon>Adustoporiaceae</taxon>
        <taxon>Rhodonia</taxon>
    </lineage>
</organism>
<dbReference type="Proteomes" id="UP000194127">
    <property type="component" value="Unassembled WGS sequence"/>
</dbReference>
<dbReference type="EMBL" id="KZ110600">
    <property type="protein sequence ID" value="OSX60639.1"/>
    <property type="molecule type" value="Genomic_DNA"/>
</dbReference>
<evidence type="ECO:0000313" key="1">
    <source>
        <dbReference type="EMBL" id="OSX60639.1"/>
    </source>
</evidence>
<sequence length="138" mass="15923">MPLPALRVRRRATTRTIAWTAHPCPVARTRSRSHSIRSTWVRRVRATARNHRTAVIATTITFLFPTILIPTPTPAPAVHQLWVGIRHTGSCIRLQAHLGPECRLQGARAYRRSLDMARARLLRRDKCRPTRRTSLRRR</sequence>
<dbReference type="RefSeq" id="XP_024337433.1">
    <property type="nucleotide sequence ID" value="XM_024477778.1"/>
</dbReference>
<protein>
    <submittedName>
        <fullName evidence="1">Uncharacterized protein</fullName>
    </submittedName>
</protein>
<accession>A0A1X6MWB4</accession>
<gene>
    <name evidence="1" type="ORF">POSPLADRAFT_1040671</name>
</gene>
<proteinExistence type="predicted"/>